<dbReference type="Proteomes" id="UP000298127">
    <property type="component" value="Unassembled WGS sequence"/>
</dbReference>
<evidence type="ECO:0000256" key="7">
    <source>
        <dbReference type="ARBA" id="ARBA00023004"/>
    </source>
</evidence>
<evidence type="ECO:0000256" key="9">
    <source>
        <dbReference type="ARBA" id="ARBA00023136"/>
    </source>
</evidence>
<keyword evidence="8" id="KW-0350">Heme biosynthesis</keyword>
<name>A0A4Y9R4F3_9MICO</name>
<keyword evidence="4" id="KW-0479">Metal-binding</keyword>
<dbReference type="InterPro" id="IPR003780">
    <property type="entry name" value="COX15/CtaA_fam"/>
</dbReference>
<dbReference type="GO" id="GO:0046872">
    <property type="term" value="F:metal ion binding"/>
    <property type="evidence" value="ECO:0007669"/>
    <property type="project" value="UniProtKB-KW"/>
</dbReference>
<keyword evidence="5 12" id="KW-1133">Transmembrane helix</keyword>
<evidence type="ECO:0000313" key="13">
    <source>
        <dbReference type="EMBL" id="TFV99429.1"/>
    </source>
</evidence>
<keyword evidence="10" id="KW-1015">Disulfide bond</keyword>
<feature type="transmembrane region" description="Helical" evidence="12">
    <location>
        <begin position="130"/>
        <end position="155"/>
    </location>
</feature>
<evidence type="ECO:0000256" key="11">
    <source>
        <dbReference type="ARBA" id="ARBA00023444"/>
    </source>
</evidence>
<dbReference type="RefSeq" id="WP_135119963.1">
    <property type="nucleotide sequence ID" value="NZ_SPQZ01000002.1"/>
</dbReference>
<sequence>MSRFLNWLPTQIDRRVRVFAWLSLIAQIVLIGTGGLVRLTASGLGCPTWPTCTADSLVNTPEMGVHGVIEFGNRLMTFVLVFIAIAMFLLVIRMRAERRDLFRLSLFIGLGIPAQGVIGGLSVLTGLNPYVVGLHFVVSIVLVCLATALVHRVYAAPGARALAVPRWYAIIAHITSAVVAITILVGIITTGSGPHAGDADAPRNGLDPEVLQHVHSWPAYVTLALTVAMLIAALVAKIPGGGTVFLLLAVEVAQIVVGLIQARTGLPPFLVGLHMVLAACLAAAMTNVVLSLRRPQSAPTTATAHLDARVSA</sequence>
<proteinExistence type="predicted"/>
<feature type="transmembrane region" description="Helical" evidence="12">
    <location>
        <begin position="243"/>
        <end position="262"/>
    </location>
</feature>
<reference evidence="13 14" key="1">
    <citation type="journal article" date="2018" name="J. Microbiol.">
        <title>Leifsonia flava sp. nov., a novel actinobacterium isolated from the rhizosphere of Aquilegia viridiflora.</title>
        <authorList>
            <person name="Cai Y."/>
            <person name="Tao W.Z."/>
            <person name="Ma Y.J."/>
            <person name="Cheng J."/>
            <person name="Zhang M.Y."/>
            <person name="Zhang Y.X."/>
        </authorList>
    </citation>
    <scope>NUCLEOTIDE SEQUENCE [LARGE SCALE GENOMIC DNA]</scope>
    <source>
        <strain evidence="13 14">SYP-B2174</strain>
    </source>
</reference>
<evidence type="ECO:0000256" key="5">
    <source>
        <dbReference type="ARBA" id="ARBA00022989"/>
    </source>
</evidence>
<accession>A0A4Y9R4F3</accession>
<feature type="transmembrane region" description="Helical" evidence="12">
    <location>
        <begin position="268"/>
        <end position="290"/>
    </location>
</feature>
<gene>
    <name evidence="13" type="ORF">E4M00_05890</name>
</gene>
<feature type="transmembrane region" description="Helical" evidence="12">
    <location>
        <begin position="217"/>
        <end position="236"/>
    </location>
</feature>
<dbReference type="GO" id="GO:0016020">
    <property type="term" value="C:membrane"/>
    <property type="evidence" value="ECO:0007669"/>
    <property type="project" value="UniProtKB-SubCell"/>
</dbReference>
<evidence type="ECO:0000313" key="14">
    <source>
        <dbReference type="Proteomes" id="UP000298127"/>
    </source>
</evidence>
<keyword evidence="6" id="KW-0560">Oxidoreductase</keyword>
<evidence type="ECO:0000256" key="3">
    <source>
        <dbReference type="ARBA" id="ARBA00022692"/>
    </source>
</evidence>
<dbReference type="PANTHER" id="PTHR35457:SF1">
    <property type="entry name" value="HEME A SYNTHASE"/>
    <property type="match status" value="1"/>
</dbReference>
<feature type="transmembrane region" description="Helical" evidence="12">
    <location>
        <begin position="71"/>
        <end position="92"/>
    </location>
</feature>
<keyword evidence="14" id="KW-1185">Reference proteome</keyword>
<organism evidence="13 14">
    <name type="scientific">Orlajensenia leifsoniae</name>
    <dbReference type="NCBI Taxonomy" id="2561933"/>
    <lineage>
        <taxon>Bacteria</taxon>
        <taxon>Bacillati</taxon>
        <taxon>Actinomycetota</taxon>
        <taxon>Actinomycetes</taxon>
        <taxon>Micrococcales</taxon>
        <taxon>Microbacteriaceae</taxon>
        <taxon>Orlajensenia</taxon>
    </lineage>
</organism>
<dbReference type="EMBL" id="SPQZ01000002">
    <property type="protein sequence ID" value="TFV99429.1"/>
    <property type="molecule type" value="Genomic_DNA"/>
</dbReference>
<evidence type="ECO:0000256" key="10">
    <source>
        <dbReference type="ARBA" id="ARBA00023157"/>
    </source>
</evidence>
<feature type="transmembrane region" description="Helical" evidence="12">
    <location>
        <begin position="21"/>
        <end position="41"/>
    </location>
</feature>
<evidence type="ECO:0000256" key="12">
    <source>
        <dbReference type="SAM" id="Phobius"/>
    </source>
</evidence>
<evidence type="ECO:0000256" key="1">
    <source>
        <dbReference type="ARBA" id="ARBA00004141"/>
    </source>
</evidence>
<dbReference type="Pfam" id="PF02628">
    <property type="entry name" value="COX15-CtaA"/>
    <property type="match status" value="1"/>
</dbReference>
<dbReference type="PANTHER" id="PTHR35457">
    <property type="entry name" value="HEME A SYNTHASE"/>
    <property type="match status" value="1"/>
</dbReference>
<dbReference type="GO" id="GO:0006784">
    <property type="term" value="P:heme A biosynthetic process"/>
    <property type="evidence" value="ECO:0007669"/>
    <property type="project" value="InterPro"/>
</dbReference>
<evidence type="ECO:0000256" key="4">
    <source>
        <dbReference type="ARBA" id="ARBA00022723"/>
    </source>
</evidence>
<feature type="transmembrane region" description="Helical" evidence="12">
    <location>
        <begin position="104"/>
        <end position="124"/>
    </location>
</feature>
<dbReference type="AlphaFoldDB" id="A0A4Y9R4F3"/>
<keyword evidence="3 12" id="KW-0812">Transmembrane</keyword>
<dbReference type="GO" id="GO:0016491">
    <property type="term" value="F:oxidoreductase activity"/>
    <property type="evidence" value="ECO:0007669"/>
    <property type="project" value="UniProtKB-KW"/>
</dbReference>
<comment type="caution">
    <text evidence="13">The sequence shown here is derived from an EMBL/GenBank/DDBJ whole genome shotgun (WGS) entry which is preliminary data.</text>
</comment>
<evidence type="ECO:0000256" key="2">
    <source>
        <dbReference type="ARBA" id="ARBA00022475"/>
    </source>
</evidence>
<evidence type="ECO:0000256" key="6">
    <source>
        <dbReference type="ARBA" id="ARBA00023002"/>
    </source>
</evidence>
<protein>
    <submittedName>
        <fullName evidence="13">Heme A synthase</fullName>
    </submittedName>
</protein>
<dbReference type="InterPro" id="IPR050450">
    <property type="entry name" value="COX15/CtaA_HemeA_synthase"/>
</dbReference>
<keyword evidence="9 12" id="KW-0472">Membrane</keyword>
<evidence type="ECO:0000256" key="8">
    <source>
        <dbReference type="ARBA" id="ARBA00023133"/>
    </source>
</evidence>
<comment type="pathway">
    <text evidence="11">Porphyrin-containing compound metabolism.</text>
</comment>
<keyword evidence="7" id="KW-0408">Iron</keyword>
<feature type="transmembrane region" description="Helical" evidence="12">
    <location>
        <begin position="167"/>
        <end position="188"/>
    </location>
</feature>
<comment type="subcellular location">
    <subcellularLocation>
        <location evidence="1">Membrane</location>
        <topology evidence="1">Multi-pass membrane protein</topology>
    </subcellularLocation>
</comment>
<keyword evidence="2" id="KW-1003">Cell membrane</keyword>